<sequence length="65" mass="7522">MNEALPDERRSNAQRNRMWRHYCRAEHVLISVGEGERCNWCLMAESAEPQEQRPALRAPQSSVAV</sequence>
<evidence type="ECO:0000313" key="1">
    <source>
        <dbReference type="EMBL" id="AEG93323.1"/>
    </source>
</evidence>
<dbReference type="AlphaFoldDB" id="F5XZW2"/>
<protein>
    <submittedName>
        <fullName evidence="1">Uncharacterized protein</fullName>
    </submittedName>
</protein>
<dbReference type="Proteomes" id="UP000008385">
    <property type="component" value="Chromosome"/>
</dbReference>
<dbReference type="HOGENOM" id="CLU_2846745_0_0_4"/>
<name>F5XZW2_RAMTT</name>
<dbReference type="KEGG" id="rta:Rta_22270"/>
<gene>
    <name evidence="1" type="ordered locus">Rta_22270</name>
</gene>
<dbReference type="RefSeq" id="WP_013901555.1">
    <property type="nucleotide sequence ID" value="NC_015677.1"/>
</dbReference>
<keyword evidence="2" id="KW-1185">Reference proteome</keyword>
<proteinExistence type="predicted"/>
<organism evidence="1 2">
    <name type="scientific">Ramlibacter tataouinensis (strain ATCC BAA-407 / DSM 14655 / LMG 21543 / TTB310)</name>
    <dbReference type="NCBI Taxonomy" id="365046"/>
    <lineage>
        <taxon>Bacteria</taxon>
        <taxon>Pseudomonadati</taxon>
        <taxon>Pseudomonadota</taxon>
        <taxon>Betaproteobacteria</taxon>
        <taxon>Burkholderiales</taxon>
        <taxon>Comamonadaceae</taxon>
        <taxon>Ramlibacter</taxon>
    </lineage>
</organism>
<reference evidence="1 2" key="2">
    <citation type="journal article" date="2011" name="PLoS ONE">
        <title>The Cyst-Dividing Bacterium Ramlibacter tataouinensis TTB310 Genome Reveals a Well-Stocked Toolbox for Adaptation to a Desert Environment.</title>
        <authorList>
            <person name="De Luca G."/>
            <person name="Barakat M."/>
            <person name="Ortet P."/>
            <person name="Fochesato S."/>
            <person name="Jourlin-Castelli C."/>
            <person name="Ansaldi M."/>
            <person name="Py B."/>
            <person name="Fichant G."/>
            <person name="Coutinho P.M."/>
            <person name="Voulhoux R."/>
            <person name="Bastien O."/>
            <person name="Marechal E."/>
            <person name="Henrissat B."/>
            <person name="Quentin Y."/>
            <person name="Noirot P."/>
            <person name="Filloux A."/>
            <person name="Mejean V."/>
            <person name="Dubow M.S."/>
            <person name="Barras F."/>
            <person name="Barbe V."/>
            <person name="Weissenbach J."/>
            <person name="Mihalcescu I."/>
            <person name="Vermeglio A."/>
            <person name="Achouak W."/>
            <person name="Heulin T."/>
        </authorList>
    </citation>
    <scope>NUCLEOTIDE SEQUENCE [LARGE SCALE GENOMIC DNA]</scope>
    <source>
        <strain evidence="2">ATCC BAA-407 / DSM 14655 / LMG 21543 / TTB310</strain>
    </source>
</reference>
<dbReference type="EMBL" id="CP000245">
    <property type="protein sequence ID" value="AEG93323.1"/>
    <property type="molecule type" value="Genomic_DNA"/>
</dbReference>
<accession>F5XZW2</accession>
<reference evidence="2" key="1">
    <citation type="submission" date="2006-01" db="EMBL/GenBank/DDBJ databases">
        <title>Genome of the cyst-dividing bacterium Ramlibacter tataouinensis.</title>
        <authorList>
            <person name="Barakat M."/>
            <person name="Ortet P."/>
            <person name="De Luca G."/>
            <person name="Jourlin-Castelli C."/>
            <person name="Ansaldi M."/>
            <person name="Py B."/>
            <person name="Fichant G."/>
            <person name="Coutinho P."/>
            <person name="Voulhoux R."/>
            <person name="Bastien O."/>
            <person name="Roy S."/>
            <person name="Marechal E."/>
            <person name="Henrissat B."/>
            <person name="Quentin Y."/>
            <person name="Noirot P."/>
            <person name="Filloux A."/>
            <person name="Mejean V."/>
            <person name="DuBow M."/>
            <person name="Barras F."/>
            <person name="Heulin T."/>
        </authorList>
    </citation>
    <scope>NUCLEOTIDE SEQUENCE [LARGE SCALE GENOMIC DNA]</scope>
    <source>
        <strain evidence="2">ATCC BAA-407 / DSM 14655 / LMG 21543 / TTB310</strain>
    </source>
</reference>
<evidence type="ECO:0000313" key="2">
    <source>
        <dbReference type="Proteomes" id="UP000008385"/>
    </source>
</evidence>